<keyword evidence="36" id="KW-1185">Reference proteome</keyword>
<dbReference type="EC" id="1.3.1.74" evidence="5"/>
<dbReference type="Gene3D" id="3.90.180.10">
    <property type="entry name" value="Medium-chain alcohol dehydrogenases, catalytic domain"/>
    <property type="match status" value="1"/>
</dbReference>
<dbReference type="InParanoid" id="A0A6P8YIP3"/>
<dbReference type="InterPro" id="IPR045010">
    <property type="entry name" value="MDR_fam"/>
</dbReference>
<reference evidence="37" key="1">
    <citation type="submission" date="2025-08" db="UniProtKB">
        <authorList>
            <consortium name="RefSeq"/>
        </authorList>
    </citation>
    <scope>IDENTIFICATION</scope>
    <source>
        <tissue evidence="37">Total insect</tissue>
    </source>
</reference>
<comment type="subcellular location">
    <subcellularLocation>
        <location evidence="1">Cytoplasm</location>
    </subcellularLocation>
</comment>
<evidence type="ECO:0000256" key="17">
    <source>
        <dbReference type="ARBA" id="ARBA00032255"/>
    </source>
</evidence>
<dbReference type="EC" id="1.3.1.48" evidence="4"/>
<sequence length="335" mass="36625">MAKVIYINKPGAGDPQLEHFHIDTEVLPPLKDGEILVEAEYISVCPYVSAYMVFMPSGAKMLGLQVAKVVQSKDENYKVGEYVSGPLGWATHSVLNPSTFKDTMHDAKLERVRYTDVPLSYSLTALGLIGATAYFGLLDVCKPKEGETLVVNAAAGGVGTIVGQIAKLKGLRVIGFAGSNDKVKWLTEELQFDFAYNYKTCNVVDALKESAPNGVDCYFDNVGGAFSSLVLTQMNTFGRIAVVGAISSYDSDLMNQPLVPAVQTSFIAKQLKMEGLIVSRYESRFPEAYEQIYGWIKEGKLKCYEHVYEGFENLPKALLDVQKGGNTGKAVLKVK</sequence>
<evidence type="ECO:0000256" key="28">
    <source>
        <dbReference type="ARBA" id="ARBA00048387"/>
    </source>
</evidence>
<keyword evidence="14" id="KW-0443">Lipid metabolism</keyword>
<evidence type="ECO:0000256" key="23">
    <source>
        <dbReference type="ARBA" id="ARBA00047871"/>
    </source>
</evidence>
<dbReference type="InterPro" id="IPR020843">
    <property type="entry name" value="ER"/>
</dbReference>
<evidence type="ECO:0000256" key="3">
    <source>
        <dbReference type="ARBA" id="ARBA00011852"/>
    </source>
</evidence>
<gene>
    <name evidence="37" type="primary">LOC117642422</name>
</gene>
<comment type="catalytic activity">
    <reaction evidence="30">
        <text>6-trans-leukotriene B4 + NADP(+) = 12-oxo-(5S)-hydroxy-(6E,8E,10E,14Z)-eicosatetraenoate + NADPH + H(+)</text>
        <dbReference type="Rhea" id="RHEA:51204"/>
        <dbReference type="ChEBI" id="CHEBI:15378"/>
        <dbReference type="ChEBI" id="CHEBI:57783"/>
        <dbReference type="ChEBI" id="CHEBI:58349"/>
        <dbReference type="ChEBI" id="CHEBI:90723"/>
        <dbReference type="ChEBI" id="CHEBI:133974"/>
    </reaction>
    <physiologicalReaction direction="left-to-right" evidence="30">
        <dbReference type="Rhea" id="RHEA:51205"/>
    </physiologicalReaction>
</comment>
<keyword evidence="7" id="KW-0963">Cytoplasm</keyword>
<comment type="catalytic activity">
    <reaction evidence="20">
        <text>octanal + NADP(+) = (2E)-octenal + NADPH + H(+)</text>
        <dbReference type="Rhea" id="RHEA:50780"/>
        <dbReference type="ChEBI" id="CHEBI:15378"/>
        <dbReference type="ChEBI" id="CHEBI:17935"/>
        <dbReference type="ChEBI" id="CHEBI:57783"/>
        <dbReference type="ChEBI" id="CHEBI:58349"/>
        <dbReference type="ChEBI" id="CHEBI:61748"/>
    </reaction>
    <physiologicalReaction direction="right-to-left" evidence="20">
        <dbReference type="Rhea" id="RHEA:50782"/>
    </physiologicalReaction>
</comment>
<comment type="catalytic activity">
    <reaction evidence="29">
        <text>20-hydroxy-leukotriene B4 + NADP(+) = 12-oxo-20-hydroxy-leukotriene B4 + NADPH + H(+)</text>
        <dbReference type="Rhea" id="RHEA:51208"/>
        <dbReference type="ChEBI" id="CHEBI:15378"/>
        <dbReference type="ChEBI" id="CHEBI:57460"/>
        <dbReference type="ChEBI" id="CHEBI:57783"/>
        <dbReference type="ChEBI" id="CHEBI:58349"/>
        <dbReference type="ChEBI" id="CHEBI:133346"/>
    </reaction>
    <physiologicalReaction direction="left-to-right" evidence="29">
        <dbReference type="Rhea" id="RHEA:51209"/>
    </physiologicalReaction>
</comment>
<comment type="catalytic activity">
    <reaction evidence="34">
        <text>hexanal + NADP(+) = (E)-hex-2-enal + NADPH + H(+)</text>
        <dbReference type="Rhea" id="RHEA:50776"/>
        <dbReference type="ChEBI" id="CHEBI:15378"/>
        <dbReference type="ChEBI" id="CHEBI:28913"/>
        <dbReference type="ChEBI" id="CHEBI:57783"/>
        <dbReference type="ChEBI" id="CHEBI:58349"/>
        <dbReference type="ChEBI" id="CHEBI:88528"/>
    </reaction>
    <physiologicalReaction direction="right-to-left" evidence="34">
        <dbReference type="Rhea" id="RHEA:50778"/>
    </physiologicalReaction>
</comment>
<dbReference type="Proteomes" id="UP000515158">
    <property type="component" value="Unplaced"/>
</dbReference>
<evidence type="ECO:0000256" key="9">
    <source>
        <dbReference type="ARBA" id="ARBA00022553"/>
    </source>
</evidence>
<keyword evidence="12" id="KW-0007">Acetylation</keyword>
<dbReference type="PANTHER" id="PTHR43205">
    <property type="entry name" value="PROSTAGLANDIN REDUCTASE"/>
    <property type="match status" value="1"/>
</dbReference>
<comment type="catalytic activity">
    <reaction evidence="24">
        <text>13,14-dihydro-15-oxo-prostaglandin F1alpha + NADP(+) = 15-oxoprostaglandin F1alpha + NADPH + H(+)</text>
        <dbReference type="Rhea" id="RHEA:50592"/>
        <dbReference type="ChEBI" id="CHEBI:15378"/>
        <dbReference type="ChEBI" id="CHEBI:57783"/>
        <dbReference type="ChEBI" id="CHEBI:58349"/>
        <dbReference type="ChEBI" id="CHEBI:79072"/>
        <dbReference type="ChEBI" id="CHEBI:133411"/>
    </reaction>
    <physiologicalReaction direction="right-to-left" evidence="24">
        <dbReference type="Rhea" id="RHEA:50594"/>
    </physiologicalReaction>
</comment>
<evidence type="ECO:0000256" key="24">
    <source>
        <dbReference type="ARBA" id="ARBA00047878"/>
    </source>
</evidence>
<dbReference type="SUPFAM" id="SSF50129">
    <property type="entry name" value="GroES-like"/>
    <property type="match status" value="1"/>
</dbReference>
<dbReference type="CDD" id="cd08294">
    <property type="entry name" value="leukotriene_B4_DH_like"/>
    <property type="match status" value="1"/>
</dbReference>
<keyword evidence="10" id="KW-0276">Fatty acid metabolism</keyword>
<dbReference type="Pfam" id="PF16884">
    <property type="entry name" value="ADH_N_2"/>
    <property type="match status" value="1"/>
</dbReference>
<comment type="catalytic activity">
    <reaction evidence="23">
        <text>leukotriene B4 + NADP(+) = 12-oxo-leukotriene B4 + NADPH + H(+)</text>
        <dbReference type="Rhea" id="RHEA:50608"/>
        <dbReference type="ChEBI" id="CHEBI:15378"/>
        <dbReference type="ChEBI" id="CHEBI:57461"/>
        <dbReference type="ChEBI" id="CHEBI:57783"/>
        <dbReference type="ChEBI" id="CHEBI:58349"/>
        <dbReference type="ChEBI" id="CHEBI:133309"/>
    </reaction>
    <physiologicalReaction direction="left-to-right" evidence="23">
        <dbReference type="Rhea" id="RHEA:50609"/>
    </physiologicalReaction>
</comment>
<evidence type="ECO:0000256" key="27">
    <source>
        <dbReference type="ARBA" id="ARBA00048290"/>
    </source>
</evidence>
<keyword evidence="13" id="KW-0560">Oxidoreductase</keyword>
<comment type="catalytic activity">
    <reaction evidence="25">
        <text>dodecanal + NADP(+) = (2E)-dodecenal + NADPH + H(+)</text>
        <dbReference type="Rhea" id="RHEA:50784"/>
        <dbReference type="ChEBI" id="CHEBI:15378"/>
        <dbReference type="ChEBI" id="CHEBI:27836"/>
        <dbReference type="ChEBI" id="CHEBI:57783"/>
        <dbReference type="ChEBI" id="CHEBI:58349"/>
        <dbReference type="ChEBI" id="CHEBI:133741"/>
    </reaction>
    <physiologicalReaction direction="right-to-left" evidence="25">
        <dbReference type="Rhea" id="RHEA:50786"/>
    </physiologicalReaction>
</comment>
<evidence type="ECO:0000256" key="1">
    <source>
        <dbReference type="ARBA" id="ARBA00004496"/>
    </source>
</evidence>
<evidence type="ECO:0000256" key="11">
    <source>
        <dbReference type="ARBA" id="ARBA00022857"/>
    </source>
</evidence>
<evidence type="ECO:0000256" key="14">
    <source>
        <dbReference type="ARBA" id="ARBA00023098"/>
    </source>
</evidence>
<evidence type="ECO:0000256" key="7">
    <source>
        <dbReference type="ARBA" id="ARBA00022490"/>
    </source>
</evidence>
<organism evidence="37">
    <name type="scientific">Thrips palmi</name>
    <name type="common">Melon thrips</name>
    <dbReference type="NCBI Taxonomy" id="161013"/>
    <lineage>
        <taxon>Eukaryota</taxon>
        <taxon>Metazoa</taxon>
        <taxon>Ecdysozoa</taxon>
        <taxon>Arthropoda</taxon>
        <taxon>Hexapoda</taxon>
        <taxon>Insecta</taxon>
        <taxon>Pterygota</taxon>
        <taxon>Neoptera</taxon>
        <taxon>Paraneoptera</taxon>
        <taxon>Thysanoptera</taxon>
        <taxon>Terebrantia</taxon>
        <taxon>Thripoidea</taxon>
        <taxon>Thripidae</taxon>
        <taxon>Thrips</taxon>
    </lineage>
</organism>
<evidence type="ECO:0000256" key="32">
    <source>
        <dbReference type="ARBA" id="ARBA00049070"/>
    </source>
</evidence>
<comment type="catalytic activity">
    <reaction evidence="22">
        <text>pentan-2-one + NADP(+) = (E)-pent-3-en-2-one + NADPH + H(+)</text>
        <dbReference type="Rhea" id="RHEA:50788"/>
        <dbReference type="ChEBI" id="CHEBI:15378"/>
        <dbReference type="ChEBI" id="CHEBI:16472"/>
        <dbReference type="ChEBI" id="CHEBI:57783"/>
        <dbReference type="ChEBI" id="CHEBI:58349"/>
        <dbReference type="ChEBI" id="CHEBI:145276"/>
    </reaction>
    <physiologicalReaction direction="right-to-left" evidence="22">
        <dbReference type="Rhea" id="RHEA:50790"/>
    </physiologicalReaction>
</comment>
<dbReference type="GO" id="GO:0005737">
    <property type="term" value="C:cytoplasm"/>
    <property type="evidence" value="ECO:0007669"/>
    <property type="project" value="UniProtKB-SubCell"/>
</dbReference>
<dbReference type="OrthoDB" id="809632at2759"/>
<accession>A0A6P8YIP3</accession>
<evidence type="ECO:0000256" key="6">
    <source>
        <dbReference type="ARBA" id="ARBA00020651"/>
    </source>
</evidence>
<dbReference type="InterPro" id="IPR013149">
    <property type="entry name" value="ADH-like_C"/>
</dbReference>
<dbReference type="GO" id="GO:0047522">
    <property type="term" value="F:15-oxoprostaglandin 13-reductase [NAD(P)+] activity"/>
    <property type="evidence" value="ECO:0007669"/>
    <property type="project" value="UniProtKB-EC"/>
</dbReference>
<dbReference type="PANTHER" id="PTHR43205:SF7">
    <property type="entry name" value="PROSTAGLANDIN REDUCTASE 1"/>
    <property type="match status" value="1"/>
</dbReference>
<comment type="catalytic activity">
    <reaction evidence="28">
        <text>4-hydroxynonanal + NADP(+) = (E)-4-hydroxynon-2-enal + NADPH + H(+)</text>
        <dbReference type="Rhea" id="RHEA:64736"/>
        <dbReference type="ChEBI" id="CHEBI:15378"/>
        <dbReference type="ChEBI" id="CHEBI:57783"/>
        <dbReference type="ChEBI" id="CHEBI:58349"/>
        <dbReference type="ChEBI" id="CHEBI:58968"/>
        <dbReference type="ChEBI" id="CHEBI:156112"/>
    </reaction>
    <physiologicalReaction direction="right-to-left" evidence="28">
        <dbReference type="Rhea" id="RHEA:64738"/>
    </physiologicalReaction>
</comment>
<evidence type="ECO:0000256" key="34">
    <source>
        <dbReference type="ARBA" id="ARBA00049368"/>
    </source>
</evidence>
<comment type="catalytic activity">
    <reaction evidence="26">
        <text>nonan-2-one + NADP(+) = (3E)-nonen-2-one + NADPH + H(+)</text>
        <dbReference type="Rhea" id="RHEA:50616"/>
        <dbReference type="ChEBI" id="CHEBI:15378"/>
        <dbReference type="ChEBI" id="CHEBI:57783"/>
        <dbReference type="ChEBI" id="CHEBI:58349"/>
        <dbReference type="ChEBI" id="CHEBI:77927"/>
        <dbReference type="ChEBI" id="CHEBI:133457"/>
    </reaction>
    <physiologicalReaction direction="right-to-left" evidence="26">
        <dbReference type="Rhea" id="RHEA:50618"/>
    </physiologicalReaction>
</comment>
<dbReference type="RefSeq" id="XP_034236531.1">
    <property type="nucleotide sequence ID" value="XM_034380640.1"/>
</dbReference>
<dbReference type="Pfam" id="PF00107">
    <property type="entry name" value="ADH_zinc_N"/>
    <property type="match status" value="1"/>
</dbReference>
<evidence type="ECO:0000256" key="30">
    <source>
        <dbReference type="ARBA" id="ARBA00048953"/>
    </source>
</evidence>
<evidence type="ECO:0000256" key="8">
    <source>
        <dbReference type="ARBA" id="ARBA00022501"/>
    </source>
</evidence>
<keyword evidence="8" id="KW-0644">Prostaglandin metabolism</keyword>
<protein>
    <recommendedName>
        <fullName evidence="6">Prostaglandin reductase 1</fullName>
        <ecNumber evidence="4">1.3.1.48</ecNumber>
        <ecNumber evidence="5">1.3.1.74</ecNumber>
    </recommendedName>
    <alternativeName>
        <fullName evidence="19">15-oxoprostaglandin 13-reductase</fullName>
    </alternativeName>
    <alternativeName>
        <fullName evidence="17">Dithiolethione-inducible gene 1 protein</fullName>
    </alternativeName>
    <alternativeName>
        <fullName evidence="16">Leukotriene B4 12-hydroxydehydrogenase</fullName>
    </alternativeName>
    <alternativeName>
        <fullName evidence="18">NAD(P)H-dependent alkenal/one oxidoreductase</fullName>
    </alternativeName>
</protein>
<comment type="catalytic activity">
    <reaction evidence="21">
        <text>decanal + NADP(+) = (2E)-decenal + NADPH + H(+)</text>
        <dbReference type="Rhea" id="RHEA:50612"/>
        <dbReference type="ChEBI" id="CHEBI:15378"/>
        <dbReference type="ChEBI" id="CHEBI:31457"/>
        <dbReference type="ChEBI" id="CHEBI:57783"/>
        <dbReference type="ChEBI" id="CHEBI:58349"/>
        <dbReference type="ChEBI" id="CHEBI:133455"/>
    </reaction>
    <physiologicalReaction direction="right-to-left" evidence="21">
        <dbReference type="Rhea" id="RHEA:50614"/>
    </physiologicalReaction>
</comment>
<dbReference type="FunFam" id="3.40.50.720:FF:000121">
    <property type="entry name" value="Prostaglandin reductase 2"/>
    <property type="match status" value="1"/>
</dbReference>
<keyword evidence="11" id="KW-0521">NADP</keyword>
<evidence type="ECO:0000259" key="35">
    <source>
        <dbReference type="SMART" id="SM00829"/>
    </source>
</evidence>
<comment type="catalytic activity">
    <reaction evidence="31">
        <text>(5S,12S)-dihydroxy-(6E,10E,12E,14Z)-eicosatetraenoate + NADP(+) = 12-oxo-(5S)-hydroxy-(6E,8E,10E,14Z)-eicosatetraenoate + NADPH + H(+)</text>
        <dbReference type="Rhea" id="RHEA:51212"/>
        <dbReference type="ChEBI" id="CHEBI:15378"/>
        <dbReference type="ChEBI" id="CHEBI:57783"/>
        <dbReference type="ChEBI" id="CHEBI:58349"/>
        <dbReference type="ChEBI" id="CHEBI:133974"/>
        <dbReference type="ChEBI" id="CHEBI:133975"/>
    </reaction>
    <physiologicalReaction direction="left-to-right" evidence="31">
        <dbReference type="Rhea" id="RHEA:51213"/>
    </physiologicalReaction>
</comment>
<dbReference type="AlphaFoldDB" id="A0A6P8YIP3"/>
<evidence type="ECO:0000256" key="19">
    <source>
        <dbReference type="ARBA" id="ARBA00033119"/>
    </source>
</evidence>
<dbReference type="Gene3D" id="3.40.50.720">
    <property type="entry name" value="NAD(P)-binding Rossmann-like Domain"/>
    <property type="match status" value="1"/>
</dbReference>
<evidence type="ECO:0000256" key="18">
    <source>
        <dbReference type="ARBA" id="ARBA00032297"/>
    </source>
</evidence>
<evidence type="ECO:0000313" key="37">
    <source>
        <dbReference type="RefSeq" id="XP_034236531.1"/>
    </source>
</evidence>
<dbReference type="SUPFAM" id="SSF51735">
    <property type="entry name" value="NAD(P)-binding Rossmann-fold domains"/>
    <property type="match status" value="1"/>
</dbReference>
<comment type="similarity">
    <text evidence="2">Belongs to the NADP-dependent oxidoreductase L4BD family.</text>
</comment>
<comment type="catalytic activity">
    <reaction evidence="32">
        <text>13,14-dihydro-15-oxo-prostaglandin E1 + NADP(+) = 15-oxoprostaglandin E1 + NADPH + H(+)</text>
        <dbReference type="Rhea" id="RHEA:50584"/>
        <dbReference type="ChEBI" id="CHEBI:15378"/>
        <dbReference type="ChEBI" id="CHEBI:57401"/>
        <dbReference type="ChEBI" id="CHEBI:57783"/>
        <dbReference type="ChEBI" id="CHEBI:58349"/>
        <dbReference type="ChEBI" id="CHEBI:133408"/>
    </reaction>
    <physiologicalReaction direction="right-to-left" evidence="32">
        <dbReference type="Rhea" id="RHEA:50586"/>
    </physiologicalReaction>
</comment>
<evidence type="ECO:0000256" key="25">
    <source>
        <dbReference type="ARBA" id="ARBA00047903"/>
    </source>
</evidence>
<dbReference type="GO" id="GO:0032440">
    <property type="term" value="F:2-alkenal reductase [NAD(P)H] activity"/>
    <property type="evidence" value="ECO:0007669"/>
    <property type="project" value="UniProtKB-EC"/>
</dbReference>
<dbReference type="GO" id="GO:0006693">
    <property type="term" value="P:prostaglandin metabolic process"/>
    <property type="evidence" value="ECO:0007669"/>
    <property type="project" value="UniProtKB-KW"/>
</dbReference>
<evidence type="ECO:0000256" key="15">
    <source>
        <dbReference type="ARBA" id="ARBA00023278"/>
    </source>
</evidence>
<dbReference type="GeneID" id="117642422"/>
<evidence type="ECO:0000256" key="12">
    <source>
        <dbReference type="ARBA" id="ARBA00022990"/>
    </source>
</evidence>
<evidence type="ECO:0000313" key="36">
    <source>
        <dbReference type="Proteomes" id="UP000515158"/>
    </source>
</evidence>
<dbReference type="InterPro" id="IPR014190">
    <property type="entry name" value="PTGR1"/>
</dbReference>
<proteinExistence type="inferred from homology"/>
<keyword evidence="15" id="KW-0379">Hydroxylation</keyword>
<evidence type="ECO:0000256" key="20">
    <source>
        <dbReference type="ARBA" id="ARBA00047461"/>
    </source>
</evidence>
<dbReference type="InterPro" id="IPR041694">
    <property type="entry name" value="ADH_N_2"/>
</dbReference>
<evidence type="ECO:0000256" key="33">
    <source>
        <dbReference type="ARBA" id="ARBA00049179"/>
    </source>
</evidence>
<evidence type="ECO:0000256" key="29">
    <source>
        <dbReference type="ARBA" id="ARBA00048591"/>
    </source>
</evidence>
<dbReference type="SMART" id="SM00829">
    <property type="entry name" value="PKS_ER"/>
    <property type="match status" value="1"/>
</dbReference>
<evidence type="ECO:0000256" key="5">
    <source>
        <dbReference type="ARBA" id="ARBA00012410"/>
    </source>
</evidence>
<keyword evidence="9" id="KW-0597">Phosphoprotein</keyword>
<evidence type="ECO:0000256" key="4">
    <source>
        <dbReference type="ARBA" id="ARBA00011981"/>
    </source>
</evidence>
<comment type="subunit">
    <text evidence="3">Monomer or homodimer.</text>
</comment>
<evidence type="ECO:0000256" key="10">
    <source>
        <dbReference type="ARBA" id="ARBA00022832"/>
    </source>
</evidence>
<dbReference type="InterPro" id="IPR011032">
    <property type="entry name" value="GroES-like_sf"/>
</dbReference>
<feature type="domain" description="Enoyl reductase (ER)" evidence="35">
    <location>
        <begin position="13"/>
        <end position="332"/>
    </location>
</feature>
<dbReference type="KEGG" id="tpal:117642422"/>
<evidence type="ECO:0000256" key="22">
    <source>
        <dbReference type="ARBA" id="ARBA00047742"/>
    </source>
</evidence>
<evidence type="ECO:0000256" key="13">
    <source>
        <dbReference type="ARBA" id="ARBA00023002"/>
    </source>
</evidence>
<name>A0A6P8YIP3_THRPL</name>
<evidence type="ECO:0000256" key="31">
    <source>
        <dbReference type="ARBA" id="ARBA00049068"/>
    </source>
</evidence>
<evidence type="ECO:0000256" key="2">
    <source>
        <dbReference type="ARBA" id="ARBA00010460"/>
    </source>
</evidence>
<comment type="catalytic activity">
    <reaction evidence="27">
        <text>13,14-dihydro-15-oxo-PGF2alpha + NADP(+) = 15-oxoprostaglandin F2alpha + NADPH + H(+)</text>
        <dbReference type="Rhea" id="RHEA:50588"/>
        <dbReference type="ChEBI" id="CHEBI:15378"/>
        <dbReference type="ChEBI" id="CHEBI:57783"/>
        <dbReference type="ChEBI" id="CHEBI:58349"/>
        <dbReference type="ChEBI" id="CHEBI:133374"/>
        <dbReference type="ChEBI" id="CHEBI:133409"/>
    </reaction>
    <physiologicalReaction direction="right-to-left" evidence="27">
        <dbReference type="Rhea" id="RHEA:50590"/>
    </physiologicalReaction>
</comment>
<evidence type="ECO:0000256" key="26">
    <source>
        <dbReference type="ARBA" id="ARBA00048066"/>
    </source>
</evidence>
<dbReference type="InterPro" id="IPR036291">
    <property type="entry name" value="NAD(P)-bd_dom_sf"/>
</dbReference>
<evidence type="ECO:0000256" key="21">
    <source>
        <dbReference type="ARBA" id="ARBA00047617"/>
    </source>
</evidence>
<evidence type="ECO:0000256" key="16">
    <source>
        <dbReference type="ARBA" id="ARBA00031851"/>
    </source>
</evidence>
<comment type="catalytic activity">
    <reaction evidence="33">
        <text>an n-alkanal + NADP(+) = an alk-2-enal + NADPH + H(+)</text>
        <dbReference type="Rhea" id="RHEA:13737"/>
        <dbReference type="ChEBI" id="CHEBI:12834"/>
        <dbReference type="ChEBI" id="CHEBI:13757"/>
        <dbReference type="ChEBI" id="CHEBI:15378"/>
        <dbReference type="ChEBI" id="CHEBI:57783"/>
        <dbReference type="ChEBI" id="CHEBI:58349"/>
        <dbReference type="EC" id="1.3.1.74"/>
    </reaction>
    <physiologicalReaction direction="right-to-left" evidence="33">
        <dbReference type="Rhea" id="RHEA:13739"/>
    </physiologicalReaction>
</comment>